<dbReference type="InterPro" id="IPR043167">
    <property type="entry name" value="LpxI_C_sf"/>
</dbReference>
<dbReference type="InterPro" id="IPR041255">
    <property type="entry name" value="LpxI_N"/>
</dbReference>
<comment type="caution">
    <text evidence="3">The sequence shown here is derived from an EMBL/GenBank/DDBJ whole genome shotgun (WGS) entry which is preliminary data.</text>
</comment>
<feature type="domain" description="LpxI C-terminal" evidence="1">
    <location>
        <begin position="156"/>
        <end position="290"/>
    </location>
</feature>
<feature type="domain" description="LpxI N-terminal" evidence="2">
    <location>
        <begin position="21"/>
        <end position="152"/>
    </location>
</feature>
<protein>
    <submittedName>
        <fullName evidence="3">DUF1009 domain-containing protein</fullName>
    </submittedName>
</protein>
<name>A0A4R5PKE8_9HYPH</name>
<proteinExistence type="predicted"/>
<dbReference type="Pfam" id="PF17930">
    <property type="entry name" value="LpxI_N"/>
    <property type="match status" value="1"/>
</dbReference>
<keyword evidence="4" id="KW-1185">Reference proteome</keyword>
<evidence type="ECO:0000313" key="3">
    <source>
        <dbReference type="EMBL" id="TDH36187.1"/>
    </source>
</evidence>
<dbReference type="OrthoDB" id="9789836at2"/>
<accession>A0A4R5PKE8</accession>
<dbReference type="RefSeq" id="WP_133284884.1">
    <property type="nucleotide sequence ID" value="NZ_SMSI01000002.1"/>
</dbReference>
<dbReference type="AlphaFoldDB" id="A0A4R5PKE8"/>
<dbReference type="EMBL" id="SMSI01000002">
    <property type="protein sequence ID" value="TDH36187.1"/>
    <property type="molecule type" value="Genomic_DNA"/>
</dbReference>
<dbReference type="Gene3D" id="3.40.140.80">
    <property type="match status" value="1"/>
</dbReference>
<reference evidence="3 4" key="1">
    <citation type="journal article" date="2013" name="Int. J. Syst. Evol. Microbiol.">
        <title>Hoeflea suaedae sp. nov., an endophytic bacterium isolated from the root of the halophyte Suaeda maritima.</title>
        <authorList>
            <person name="Chung E.J."/>
            <person name="Park J.A."/>
            <person name="Pramanik P."/>
            <person name="Bibi F."/>
            <person name="Jeon C.O."/>
            <person name="Chung Y.R."/>
        </authorList>
    </citation>
    <scope>NUCLEOTIDE SEQUENCE [LARGE SCALE GENOMIC DNA]</scope>
    <source>
        <strain evidence="3 4">YC6898</strain>
    </source>
</reference>
<dbReference type="InterPro" id="IPR010415">
    <property type="entry name" value="LpxI_C"/>
</dbReference>
<dbReference type="Pfam" id="PF06230">
    <property type="entry name" value="LpxI_C"/>
    <property type="match status" value="1"/>
</dbReference>
<sequence length="301" mass="31533">MRTDFAGPEPQELTAACERGRLALICGYGRMPVEVAQAARASGDEPVIVALRNEADQDWAGFTHEPFSIGDLSGISRFFRRHGVGRLIMTGGVRHRPELRELRPTWKTLGQAGNVIRALAGAGDDKILRIAISLFEAEGVEVIGAHEVVPGLLASPGALGSVRPTDAHRKDIAVAREAALALGDLDIGQGAVAVAGRVVALEGPEGTDGMLARVADMRASGRISRRHQGVLVKMCKPAQDMRADLPSIGPGTVQGAKAAGLAGIAIEVGRALVLERDVAIAAADEAGLFITGIDAREDVRT</sequence>
<evidence type="ECO:0000259" key="1">
    <source>
        <dbReference type="Pfam" id="PF06230"/>
    </source>
</evidence>
<gene>
    <name evidence="3" type="ORF">E2A64_12940</name>
</gene>
<organism evidence="3 4">
    <name type="scientific">Pseudohoeflea suaedae</name>
    <dbReference type="NCBI Taxonomy" id="877384"/>
    <lineage>
        <taxon>Bacteria</taxon>
        <taxon>Pseudomonadati</taxon>
        <taxon>Pseudomonadota</taxon>
        <taxon>Alphaproteobacteria</taxon>
        <taxon>Hyphomicrobiales</taxon>
        <taxon>Rhizobiaceae</taxon>
        <taxon>Pseudohoeflea</taxon>
    </lineage>
</organism>
<evidence type="ECO:0000313" key="4">
    <source>
        <dbReference type="Proteomes" id="UP000295131"/>
    </source>
</evidence>
<dbReference type="PANTHER" id="PTHR39962:SF1">
    <property type="entry name" value="LPXI FAMILY PROTEIN"/>
    <property type="match status" value="1"/>
</dbReference>
<evidence type="ECO:0000259" key="2">
    <source>
        <dbReference type="Pfam" id="PF17930"/>
    </source>
</evidence>
<dbReference type="PANTHER" id="PTHR39962">
    <property type="entry name" value="BLL4848 PROTEIN"/>
    <property type="match status" value="1"/>
</dbReference>
<dbReference type="InterPro" id="IPR053174">
    <property type="entry name" value="LpxI"/>
</dbReference>
<dbReference type="Proteomes" id="UP000295131">
    <property type="component" value="Unassembled WGS sequence"/>
</dbReference>
<dbReference type="Gene3D" id="3.40.50.20">
    <property type="match status" value="1"/>
</dbReference>